<name>A0A5N5GCA1_9ROSA</name>
<reference evidence="1 2" key="3">
    <citation type="submission" date="2019-11" db="EMBL/GenBank/DDBJ databases">
        <title>A de novo genome assembly of a pear dwarfing rootstock.</title>
        <authorList>
            <person name="Wang F."/>
            <person name="Wang J."/>
            <person name="Li S."/>
            <person name="Zhang Y."/>
            <person name="Fang M."/>
            <person name="Ma L."/>
            <person name="Zhao Y."/>
            <person name="Jiang S."/>
        </authorList>
    </citation>
    <scope>NUCLEOTIDE SEQUENCE [LARGE SCALE GENOMIC DNA]</scope>
    <source>
        <strain evidence="1">S2</strain>
        <tissue evidence="1">Leaf</tissue>
    </source>
</reference>
<comment type="caution">
    <text evidence="1">The sequence shown here is derived from an EMBL/GenBank/DDBJ whole genome shotgun (WGS) entry which is preliminary data.</text>
</comment>
<reference evidence="1 2" key="1">
    <citation type="submission" date="2019-09" db="EMBL/GenBank/DDBJ databases">
        <authorList>
            <person name="Ou C."/>
        </authorList>
    </citation>
    <scope>NUCLEOTIDE SEQUENCE [LARGE SCALE GENOMIC DNA]</scope>
    <source>
        <strain evidence="1">S2</strain>
        <tissue evidence="1">Leaf</tissue>
    </source>
</reference>
<gene>
    <name evidence="1" type="ORF">D8674_019104</name>
</gene>
<protein>
    <submittedName>
        <fullName evidence="1">Uncharacterized protein</fullName>
    </submittedName>
</protein>
<sequence length="51" mass="5871">MLLGRHDSIKDVGCHDLFVLKVSNWLAFKMQIWSLHFSIGSALTRQPCNKK</sequence>
<evidence type="ECO:0000313" key="2">
    <source>
        <dbReference type="Proteomes" id="UP000327157"/>
    </source>
</evidence>
<organism evidence="1 2">
    <name type="scientific">Pyrus ussuriensis x Pyrus communis</name>
    <dbReference type="NCBI Taxonomy" id="2448454"/>
    <lineage>
        <taxon>Eukaryota</taxon>
        <taxon>Viridiplantae</taxon>
        <taxon>Streptophyta</taxon>
        <taxon>Embryophyta</taxon>
        <taxon>Tracheophyta</taxon>
        <taxon>Spermatophyta</taxon>
        <taxon>Magnoliopsida</taxon>
        <taxon>eudicotyledons</taxon>
        <taxon>Gunneridae</taxon>
        <taxon>Pentapetalae</taxon>
        <taxon>rosids</taxon>
        <taxon>fabids</taxon>
        <taxon>Rosales</taxon>
        <taxon>Rosaceae</taxon>
        <taxon>Amygdaloideae</taxon>
        <taxon>Maleae</taxon>
        <taxon>Pyrus</taxon>
    </lineage>
</organism>
<dbReference type="AlphaFoldDB" id="A0A5N5GCA1"/>
<accession>A0A5N5GCA1</accession>
<dbReference type="EMBL" id="SMOL01000487">
    <property type="protein sequence ID" value="KAB2611072.1"/>
    <property type="molecule type" value="Genomic_DNA"/>
</dbReference>
<keyword evidence="2" id="KW-1185">Reference proteome</keyword>
<reference evidence="2" key="2">
    <citation type="submission" date="2019-10" db="EMBL/GenBank/DDBJ databases">
        <title>A de novo genome assembly of a pear dwarfing rootstock.</title>
        <authorList>
            <person name="Wang F."/>
            <person name="Wang J."/>
            <person name="Li S."/>
            <person name="Zhang Y."/>
            <person name="Fang M."/>
            <person name="Ma L."/>
            <person name="Zhao Y."/>
            <person name="Jiang S."/>
        </authorList>
    </citation>
    <scope>NUCLEOTIDE SEQUENCE [LARGE SCALE GENOMIC DNA]</scope>
</reference>
<proteinExistence type="predicted"/>
<evidence type="ECO:0000313" key="1">
    <source>
        <dbReference type="EMBL" id="KAB2611072.1"/>
    </source>
</evidence>
<dbReference type="Proteomes" id="UP000327157">
    <property type="component" value="Chromosome 17"/>
</dbReference>